<name>A0A9K3IGH5_HELAN</name>
<dbReference type="GO" id="GO:0141040">
    <property type="term" value="F:very-long-chain 3-oxoacyl-CoA reductase activity"/>
    <property type="evidence" value="ECO:0007669"/>
    <property type="project" value="UniProtKB-EC"/>
</dbReference>
<evidence type="ECO:0000313" key="2">
    <source>
        <dbReference type="Proteomes" id="UP000215914"/>
    </source>
</evidence>
<dbReference type="EC" id="1.1.1.330" evidence="1"/>
<dbReference type="EMBL" id="MNCJ02000323">
    <property type="protein sequence ID" value="KAF5796468.1"/>
    <property type="molecule type" value="Genomic_DNA"/>
</dbReference>
<protein>
    <submittedName>
        <fullName evidence="1">Very-long-chain 3-oxoacyl-CoA reductase</fullName>
        <ecNumber evidence="1">1.1.1.330</ecNumber>
    </submittedName>
</protein>
<reference evidence="1" key="1">
    <citation type="journal article" date="2017" name="Nature">
        <title>The sunflower genome provides insights into oil metabolism, flowering and Asterid evolution.</title>
        <authorList>
            <person name="Badouin H."/>
            <person name="Gouzy J."/>
            <person name="Grassa C.J."/>
            <person name="Murat F."/>
            <person name="Staton S.E."/>
            <person name="Cottret L."/>
            <person name="Lelandais-Briere C."/>
            <person name="Owens G.L."/>
            <person name="Carrere S."/>
            <person name="Mayjonade B."/>
            <person name="Legrand L."/>
            <person name="Gill N."/>
            <person name="Kane N.C."/>
            <person name="Bowers J.E."/>
            <person name="Hubner S."/>
            <person name="Bellec A."/>
            <person name="Berard A."/>
            <person name="Berges H."/>
            <person name="Blanchet N."/>
            <person name="Boniface M.C."/>
            <person name="Brunel D."/>
            <person name="Catrice O."/>
            <person name="Chaidir N."/>
            <person name="Claudel C."/>
            <person name="Donnadieu C."/>
            <person name="Faraut T."/>
            <person name="Fievet G."/>
            <person name="Helmstetter N."/>
            <person name="King M."/>
            <person name="Knapp S.J."/>
            <person name="Lai Z."/>
            <person name="Le Paslier M.C."/>
            <person name="Lippi Y."/>
            <person name="Lorenzon L."/>
            <person name="Mandel J.R."/>
            <person name="Marage G."/>
            <person name="Marchand G."/>
            <person name="Marquand E."/>
            <person name="Bret-Mestries E."/>
            <person name="Morien E."/>
            <person name="Nambeesan S."/>
            <person name="Nguyen T."/>
            <person name="Pegot-Espagnet P."/>
            <person name="Pouilly N."/>
            <person name="Raftis F."/>
            <person name="Sallet E."/>
            <person name="Schiex T."/>
            <person name="Thomas J."/>
            <person name="Vandecasteele C."/>
            <person name="Vares D."/>
            <person name="Vear F."/>
            <person name="Vautrin S."/>
            <person name="Crespi M."/>
            <person name="Mangin B."/>
            <person name="Burke J.M."/>
            <person name="Salse J."/>
            <person name="Munos S."/>
            <person name="Vincourt P."/>
            <person name="Rieseberg L.H."/>
            <person name="Langlade N.B."/>
        </authorList>
    </citation>
    <scope>NUCLEOTIDE SEQUENCE</scope>
    <source>
        <tissue evidence="1">Leaves</tissue>
    </source>
</reference>
<gene>
    <name evidence="1" type="ORF">HanXRQr2_Chr08g0351831</name>
</gene>
<organism evidence="1 2">
    <name type="scientific">Helianthus annuus</name>
    <name type="common">Common sunflower</name>
    <dbReference type="NCBI Taxonomy" id="4232"/>
    <lineage>
        <taxon>Eukaryota</taxon>
        <taxon>Viridiplantae</taxon>
        <taxon>Streptophyta</taxon>
        <taxon>Embryophyta</taxon>
        <taxon>Tracheophyta</taxon>
        <taxon>Spermatophyta</taxon>
        <taxon>Magnoliopsida</taxon>
        <taxon>eudicotyledons</taxon>
        <taxon>Gunneridae</taxon>
        <taxon>Pentapetalae</taxon>
        <taxon>asterids</taxon>
        <taxon>campanulids</taxon>
        <taxon>Asterales</taxon>
        <taxon>Asteraceae</taxon>
        <taxon>Asteroideae</taxon>
        <taxon>Heliantheae alliance</taxon>
        <taxon>Heliantheae</taxon>
        <taxon>Helianthus</taxon>
    </lineage>
</organism>
<dbReference type="Proteomes" id="UP000215914">
    <property type="component" value="Unassembled WGS sequence"/>
</dbReference>
<dbReference type="Gramene" id="mRNA:HanXRQr2_Chr08g0351831">
    <property type="protein sequence ID" value="CDS:HanXRQr2_Chr08g0351831.1"/>
    <property type="gene ID" value="HanXRQr2_Chr08g0351831"/>
</dbReference>
<keyword evidence="2" id="KW-1185">Reference proteome</keyword>
<comment type="caution">
    <text evidence="1">The sequence shown here is derived from an EMBL/GenBank/DDBJ whole genome shotgun (WGS) entry which is preliminary data.</text>
</comment>
<evidence type="ECO:0000313" key="1">
    <source>
        <dbReference type="EMBL" id="KAF5796468.1"/>
    </source>
</evidence>
<proteinExistence type="predicted"/>
<sequence length="51" mass="5960">MLHPDMKGVSGKYYLGCNEWPASDFARDPKLAKKLWDYSNRLLDSVLQHTY</sequence>
<dbReference type="AlphaFoldDB" id="A0A9K3IGH5"/>
<accession>A0A9K3IGH5</accession>
<reference evidence="1" key="2">
    <citation type="submission" date="2020-06" db="EMBL/GenBank/DDBJ databases">
        <title>Helianthus annuus Genome sequencing and assembly Release 2.</title>
        <authorList>
            <person name="Gouzy J."/>
            <person name="Langlade N."/>
            <person name="Munos S."/>
        </authorList>
    </citation>
    <scope>NUCLEOTIDE SEQUENCE</scope>
    <source>
        <tissue evidence="1">Leaves</tissue>
    </source>
</reference>
<keyword evidence="1" id="KW-0560">Oxidoreductase</keyword>